<proteinExistence type="predicted"/>
<evidence type="ECO:0000313" key="3">
    <source>
        <dbReference type="Proteomes" id="UP000235672"/>
    </source>
</evidence>
<protein>
    <recommendedName>
        <fullName evidence="4">HAT C-terminal dimerisation domain-containing protein</fullName>
    </recommendedName>
</protein>
<feature type="region of interest" description="Disordered" evidence="1">
    <location>
        <begin position="1"/>
        <end position="40"/>
    </location>
</feature>
<keyword evidence="3" id="KW-1185">Reference proteome</keyword>
<sequence>MAPSNIDLTSLEPSSRFTRSTSIATTSQSYHSSTGGTDQDIIAEGSESEWPQLACMAFDFLAVPAMSSECEREDCYGIRNT</sequence>
<evidence type="ECO:0000256" key="1">
    <source>
        <dbReference type="SAM" id="MobiDB-lite"/>
    </source>
</evidence>
<evidence type="ECO:0000313" key="2">
    <source>
        <dbReference type="EMBL" id="PMD22784.1"/>
    </source>
</evidence>
<dbReference type="Proteomes" id="UP000235672">
    <property type="component" value="Unassembled WGS sequence"/>
</dbReference>
<dbReference type="EMBL" id="KZ613476">
    <property type="protein sequence ID" value="PMD22784.1"/>
    <property type="molecule type" value="Genomic_DNA"/>
</dbReference>
<name>A0A2J6Q970_9HELO</name>
<feature type="compositionally biased region" description="Polar residues" evidence="1">
    <location>
        <begin position="1"/>
        <end position="37"/>
    </location>
</feature>
<accession>A0A2J6Q970</accession>
<gene>
    <name evidence="2" type="ORF">NA56DRAFT_747403</name>
</gene>
<organism evidence="2 3">
    <name type="scientific">Hyaloscypha hepaticicola</name>
    <dbReference type="NCBI Taxonomy" id="2082293"/>
    <lineage>
        <taxon>Eukaryota</taxon>
        <taxon>Fungi</taxon>
        <taxon>Dikarya</taxon>
        <taxon>Ascomycota</taxon>
        <taxon>Pezizomycotina</taxon>
        <taxon>Leotiomycetes</taxon>
        <taxon>Helotiales</taxon>
        <taxon>Hyaloscyphaceae</taxon>
        <taxon>Hyaloscypha</taxon>
    </lineage>
</organism>
<evidence type="ECO:0008006" key="4">
    <source>
        <dbReference type="Google" id="ProtNLM"/>
    </source>
</evidence>
<reference evidence="2 3" key="1">
    <citation type="submission" date="2016-05" db="EMBL/GenBank/DDBJ databases">
        <title>A degradative enzymes factory behind the ericoid mycorrhizal symbiosis.</title>
        <authorList>
            <consortium name="DOE Joint Genome Institute"/>
            <person name="Martino E."/>
            <person name="Morin E."/>
            <person name="Grelet G."/>
            <person name="Kuo A."/>
            <person name="Kohler A."/>
            <person name="Daghino S."/>
            <person name="Barry K."/>
            <person name="Choi C."/>
            <person name="Cichocki N."/>
            <person name="Clum A."/>
            <person name="Copeland A."/>
            <person name="Hainaut M."/>
            <person name="Haridas S."/>
            <person name="Labutti K."/>
            <person name="Lindquist E."/>
            <person name="Lipzen A."/>
            <person name="Khouja H.-R."/>
            <person name="Murat C."/>
            <person name="Ohm R."/>
            <person name="Olson A."/>
            <person name="Spatafora J."/>
            <person name="Veneault-Fourrey C."/>
            <person name="Henrissat B."/>
            <person name="Grigoriev I."/>
            <person name="Martin F."/>
            <person name="Perotto S."/>
        </authorList>
    </citation>
    <scope>NUCLEOTIDE SEQUENCE [LARGE SCALE GENOMIC DNA]</scope>
    <source>
        <strain evidence="2 3">UAMH 7357</strain>
    </source>
</reference>
<dbReference type="AlphaFoldDB" id="A0A2J6Q970"/>